<reference evidence="4 5" key="1">
    <citation type="submission" date="2015-07" db="EMBL/GenBank/DDBJ databases">
        <authorList>
            <person name="Noorani M."/>
        </authorList>
    </citation>
    <scope>NUCLEOTIDE SEQUENCE [LARGE SCALE GENOMIC DNA]</scope>
    <source>
        <strain evidence="4 5">NRRL B-24567</strain>
    </source>
</reference>
<feature type="region of interest" description="Disordered" evidence="1">
    <location>
        <begin position="94"/>
        <end position="117"/>
    </location>
</feature>
<feature type="compositionally biased region" description="Low complexity" evidence="1">
    <location>
        <begin position="94"/>
        <end position="104"/>
    </location>
</feature>
<evidence type="ECO:0000259" key="3">
    <source>
        <dbReference type="SMART" id="SM00530"/>
    </source>
</evidence>
<dbReference type="InterPro" id="IPR002477">
    <property type="entry name" value="Peptidoglycan-bd-like"/>
</dbReference>
<dbReference type="Pfam" id="PF13560">
    <property type="entry name" value="HTH_31"/>
    <property type="match status" value="1"/>
</dbReference>
<dbReference type="InterPro" id="IPR036366">
    <property type="entry name" value="PGBDSf"/>
</dbReference>
<evidence type="ECO:0000313" key="4">
    <source>
        <dbReference type="EMBL" id="KOT45522.1"/>
    </source>
</evidence>
<dbReference type="InterPro" id="IPR001387">
    <property type="entry name" value="Cro/C1-type_HTH"/>
</dbReference>
<dbReference type="CDD" id="cd00093">
    <property type="entry name" value="HTH_XRE"/>
    <property type="match status" value="1"/>
</dbReference>
<dbReference type="RefSeq" id="WP_030822996.1">
    <property type="nucleotide sequence ID" value="NZ_LGCN01000017.1"/>
</dbReference>
<dbReference type="SMART" id="SM00530">
    <property type="entry name" value="HTH_XRE"/>
    <property type="match status" value="1"/>
</dbReference>
<dbReference type="PATRIC" id="fig|36816.3.peg.696"/>
<dbReference type="AlphaFoldDB" id="A0A0M8QUI0"/>
<feature type="transmembrane region" description="Helical" evidence="2">
    <location>
        <begin position="125"/>
        <end position="148"/>
    </location>
</feature>
<gene>
    <name evidence="4" type="ORF">ADK41_03265</name>
</gene>
<evidence type="ECO:0000313" key="5">
    <source>
        <dbReference type="Proteomes" id="UP000037773"/>
    </source>
</evidence>
<feature type="domain" description="HTH cro/C1-type" evidence="3">
    <location>
        <begin position="21"/>
        <end position="76"/>
    </location>
</feature>
<dbReference type="Proteomes" id="UP000037773">
    <property type="component" value="Unassembled WGS sequence"/>
</dbReference>
<keyword evidence="2" id="KW-0812">Transmembrane</keyword>
<dbReference type="Gene3D" id="1.10.260.40">
    <property type="entry name" value="lambda repressor-like DNA-binding domains"/>
    <property type="match status" value="1"/>
</dbReference>
<proteinExistence type="predicted"/>
<feature type="compositionally biased region" description="Low complexity" evidence="1">
    <location>
        <begin position="158"/>
        <end position="172"/>
    </location>
</feature>
<dbReference type="EMBL" id="LGCN01000017">
    <property type="protein sequence ID" value="KOT45522.1"/>
    <property type="molecule type" value="Genomic_DNA"/>
</dbReference>
<comment type="caution">
    <text evidence="4">The sequence shown here is derived from an EMBL/GenBank/DDBJ whole genome shotgun (WGS) entry which is preliminary data.</text>
</comment>
<evidence type="ECO:0000256" key="1">
    <source>
        <dbReference type="SAM" id="MobiDB-lite"/>
    </source>
</evidence>
<name>A0A0M8QUI0_9ACTN</name>
<dbReference type="InterPro" id="IPR036365">
    <property type="entry name" value="PGBD-like_sf"/>
</dbReference>
<dbReference type="InterPro" id="IPR010982">
    <property type="entry name" value="Lambda_DNA-bd_dom_sf"/>
</dbReference>
<dbReference type="SUPFAM" id="SSF47090">
    <property type="entry name" value="PGBD-like"/>
    <property type="match status" value="1"/>
</dbReference>
<dbReference type="SUPFAM" id="SSF47413">
    <property type="entry name" value="lambda repressor-like DNA-binding domains"/>
    <property type="match status" value="1"/>
</dbReference>
<keyword evidence="2" id="KW-0472">Membrane</keyword>
<dbReference type="Pfam" id="PF01471">
    <property type="entry name" value="PG_binding_1"/>
    <property type="match status" value="1"/>
</dbReference>
<dbReference type="Gene3D" id="1.10.101.10">
    <property type="entry name" value="PGBD-like superfamily/PGBD"/>
    <property type="match status" value="1"/>
</dbReference>
<accession>A0A0M8QUI0</accession>
<keyword evidence="2" id="KW-1133">Transmembrane helix</keyword>
<feature type="region of interest" description="Disordered" evidence="1">
    <location>
        <begin position="153"/>
        <end position="172"/>
    </location>
</feature>
<dbReference type="GO" id="GO:0003677">
    <property type="term" value="F:DNA binding"/>
    <property type="evidence" value="ECO:0007669"/>
    <property type="project" value="InterPro"/>
</dbReference>
<sequence length="263" mass="27879">MSRWKALLPDLDPRVRHLVVCLRRLKDHSGLSMRQLAAKTGYSTSSWERYLGGRSLPPREAVEAIASVTGDDPTRLLALWEVAAAAWTGRRTSTTAAAGDGAEAVPETTSAGWEPPVRRRPPRGVLAAGVVAFLLVTASAVVLVVRLAEDDDGRMQRPPVSSAAPAGAGPASPAPSYACRIERIDGRWYAGLSRTRDAILLSGNAGAPVAEAQCLLRRAGFPPGDVDGIYGPRTERAVQRLQQKAGLVVDGIVGPHTWGALRG</sequence>
<organism evidence="4 5">
    <name type="scientific">Streptomyces caelestis</name>
    <dbReference type="NCBI Taxonomy" id="36816"/>
    <lineage>
        <taxon>Bacteria</taxon>
        <taxon>Bacillati</taxon>
        <taxon>Actinomycetota</taxon>
        <taxon>Actinomycetes</taxon>
        <taxon>Kitasatosporales</taxon>
        <taxon>Streptomycetaceae</taxon>
        <taxon>Streptomyces</taxon>
    </lineage>
</organism>
<protein>
    <submittedName>
        <fullName evidence="4">Peptidoglycan-binding protein</fullName>
    </submittedName>
</protein>
<evidence type="ECO:0000256" key="2">
    <source>
        <dbReference type="SAM" id="Phobius"/>
    </source>
</evidence>
<keyword evidence="5" id="KW-1185">Reference proteome</keyword>